<dbReference type="InterPro" id="IPR027417">
    <property type="entry name" value="P-loop_NTPase"/>
</dbReference>
<dbReference type="Proteomes" id="UP000030108">
    <property type="component" value="Unassembled WGS sequence"/>
</dbReference>
<evidence type="ECO:0000313" key="3">
    <source>
        <dbReference type="EMBL" id="EUC57199.1"/>
    </source>
</evidence>
<reference evidence="4" key="1">
    <citation type="journal article" date="2014" name="Genome Announc.">
        <title>Draft genome sequence of the plant-pathogenic soil fungus Rhizoctonia solani anastomosis group 3 strain Rhs1AP.</title>
        <authorList>
            <person name="Cubeta M.A."/>
            <person name="Thomas E."/>
            <person name="Dean R.A."/>
            <person name="Jabaji S."/>
            <person name="Neate S.M."/>
            <person name="Tavantzis S."/>
            <person name="Toda T."/>
            <person name="Vilgalys R."/>
            <person name="Bharathan N."/>
            <person name="Fedorova-Abrams N."/>
            <person name="Pakala S.B."/>
            <person name="Pakala S.M."/>
            <person name="Zafar N."/>
            <person name="Joardar V."/>
            <person name="Losada L."/>
            <person name="Nierman W.C."/>
        </authorList>
    </citation>
    <scope>NUCLEOTIDE SEQUENCE [LARGE SCALE GENOMIC DNA]</scope>
    <source>
        <strain evidence="4">AG-3</strain>
    </source>
</reference>
<sequence length="788" mass="89232">MLKMAPDEIIKAETDNNEAQRLLNSASRDEVADSLVNLPDPTGATPGVLNLDPPAKSTEPHSSTSRACTSPAPAPNSLVKLEMKPTFAPIPWPTYLNLPKQLYDDFATAADINYTPQAALEQAFLMLKRIEDCIKQLNMHTELRRIMWRKKINELKTYKHGYITIAICGSTGAGKSSLINAMLDAHILPTSDSRACTSAIVEVRYHRHPFYSAEIEFFTRGEWVAEMEKIIEDIQSKLNPDGDHHFDPEFVAYVEAAWQKMHVVYLSLTRRTLGTKKPDEIIDSDPISASLLGTIKTIQGKTPAEFRGKLAVFITARAADESMANELIDENLKTDLRHNKYDHQHIAFIATGSDHVSEREIIESLELEQDPDLLEIQAELAGISEALKEGRSEADTPAGQNIVLRLEERRAHLKKHRKQTLARKRNENMKKVLKQKFRSALAELESDPYSDNPRVQTSLTDFNSIDVPVYTCSAYDYVGLNTDDDYEPVTRMNAPDSSTRGFSSELRQVMQKVIEDCVAYLKQDIRGAFEELFLKGAAEAEARALAIHDLFAPRITHWATYRATLRRCGEFRRNLNEELVAPITRRQLEIWPQTFRKQLLAPMAKDAKLSIERMLAEVKRTSPPAVYAHCEPQCQLALQEAQATINEIEQGLMKLIVQEQRTLSRFLAPAIRDILDAAYHEAIEIRGRKSTELQKNLFRGHIDTLRRTMFTDGVTRLMEKLDYIPNAIGIILPVALSEVACQTEVNLASLWQIPELGKEEVEKRKEFISETTNILRQARLWLTVIPTQ</sequence>
<feature type="domain" description="Dynamin N-terminal" evidence="2">
    <location>
        <begin position="165"/>
        <end position="236"/>
    </location>
</feature>
<evidence type="ECO:0000259" key="2">
    <source>
        <dbReference type="Pfam" id="PF00350"/>
    </source>
</evidence>
<name>X8J6M0_9AGAM</name>
<comment type="caution">
    <text evidence="3">The sequence shown here is derived from an EMBL/GenBank/DDBJ whole genome shotgun (WGS) entry which is preliminary data.</text>
</comment>
<dbReference type="AlphaFoldDB" id="X8J6M0"/>
<proteinExistence type="predicted"/>
<gene>
    <name evidence="3" type="ORF">RSOL_211140</name>
</gene>
<protein>
    <submittedName>
        <fullName evidence="3">Dynamin family protein</fullName>
    </submittedName>
</protein>
<organism evidence="3 4">
    <name type="scientific">Rhizoctonia solani AG-3 Rhs1AP</name>
    <dbReference type="NCBI Taxonomy" id="1086054"/>
    <lineage>
        <taxon>Eukaryota</taxon>
        <taxon>Fungi</taxon>
        <taxon>Dikarya</taxon>
        <taxon>Basidiomycota</taxon>
        <taxon>Agaricomycotina</taxon>
        <taxon>Agaricomycetes</taxon>
        <taxon>Cantharellales</taxon>
        <taxon>Ceratobasidiaceae</taxon>
        <taxon>Rhizoctonia</taxon>
    </lineage>
</organism>
<dbReference type="PANTHER" id="PTHR36681">
    <property type="entry name" value="NUCLEAR GTPASE, GERMINAL CENTER-ASSOCIATED, TANDEM DUPLICATE 3"/>
    <property type="match status" value="1"/>
</dbReference>
<dbReference type="Gene3D" id="3.40.50.300">
    <property type="entry name" value="P-loop containing nucleotide triphosphate hydrolases"/>
    <property type="match status" value="1"/>
</dbReference>
<accession>X8J6M0</accession>
<dbReference type="SUPFAM" id="SSF52540">
    <property type="entry name" value="P-loop containing nucleoside triphosphate hydrolases"/>
    <property type="match status" value="1"/>
</dbReference>
<feature type="non-terminal residue" evidence="3">
    <location>
        <position position="788"/>
    </location>
</feature>
<evidence type="ECO:0000256" key="1">
    <source>
        <dbReference type="SAM" id="MobiDB-lite"/>
    </source>
</evidence>
<dbReference type="PANTHER" id="PTHR36681:SF3">
    <property type="entry name" value="NUCLEAR GTPASE, GERMINAL CENTER-ASSOCIATED, TANDEM DUPLICATE 3"/>
    <property type="match status" value="1"/>
</dbReference>
<dbReference type="Pfam" id="PF00350">
    <property type="entry name" value="Dynamin_N"/>
    <property type="match status" value="1"/>
</dbReference>
<dbReference type="InterPro" id="IPR045063">
    <property type="entry name" value="Dynamin_N"/>
</dbReference>
<feature type="region of interest" description="Disordered" evidence="1">
    <location>
        <begin position="37"/>
        <end position="75"/>
    </location>
</feature>
<dbReference type="OrthoDB" id="3598281at2759"/>
<evidence type="ECO:0000313" key="4">
    <source>
        <dbReference type="Proteomes" id="UP000030108"/>
    </source>
</evidence>
<dbReference type="EMBL" id="JATN01000322">
    <property type="protein sequence ID" value="EUC57199.1"/>
    <property type="molecule type" value="Genomic_DNA"/>
</dbReference>